<reference evidence="2 3" key="1">
    <citation type="submission" date="2024-01" db="EMBL/GenBank/DDBJ databases">
        <title>The genomes of 5 underutilized Papilionoideae crops provide insights into root nodulation and disease resistanc.</title>
        <authorList>
            <person name="Yuan L."/>
        </authorList>
    </citation>
    <scope>NUCLEOTIDE SEQUENCE [LARGE SCALE GENOMIC DNA]</scope>
    <source>
        <strain evidence="2">ZHUSHIDOU_FW_LH</strain>
        <tissue evidence="2">Leaf</tissue>
    </source>
</reference>
<dbReference type="Proteomes" id="UP001372338">
    <property type="component" value="Unassembled WGS sequence"/>
</dbReference>
<organism evidence="2 3">
    <name type="scientific">Crotalaria pallida</name>
    <name type="common">Smooth rattlebox</name>
    <name type="synonym">Crotalaria striata</name>
    <dbReference type="NCBI Taxonomy" id="3830"/>
    <lineage>
        <taxon>Eukaryota</taxon>
        <taxon>Viridiplantae</taxon>
        <taxon>Streptophyta</taxon>
        <taxon>Embryophyta</taxon>
        <taxon>Tracheophyta</taxon>
        <taxon>Spermatophyta</taxon>
        <taxon>Magnoliopsida</taxon>
        <taxon>eudicotyledons</taxon>
        <taxon>Gunneridae</taxon>
        <taxon>Pentapetalae</taxon>
        <taxon>rosids</taxon>
        <taxon>fabids</taxon>
        <taxon>Fabales</taxon>
        <taxon>Fabaceae</taxon>
        <taxon>Papilionoideae</taxon>
        <taxon>50 kb inversion clade</taxon>
        <taxon>genistoids sensu lato</taxon>
        <taxon>core genistoids</taxon>
        <taxon>Crotalarieae</taxon>
        <taxon>Crotalaria</taxon>
    </lineage>
</organism>
<dbReference type="GO" id="GO:0003676">
    <property type="term" value="F:nucleic acid binding"/>
    <property type="evidence" value="ECO:0007669"/>
    <property type="project" value="InterPro"/>
</dbReference>
<feature type="compositionally biased region" description="Basic and acidic residues" evidence="1">
    <location>
        <begin position="341"/>
        <end position="350"/>
    </location>
</feature>
<dbReference type="InterPro" id="IPR035979">
    <property type="entry name" value="RBD_domain_sf"/>
</dbReference>
<accession>A0AAN9F4U3</accession>
<dbReference type="PANTHER" id="PTHR34427:SF5">
    <property type="entry name" value="DUF4283 DOMAIN-CONTAINING PROTEIN"/>
    <property type="match status" value="1"/>
</dbReference>
<name>A0AAN9F4U3_CROPI</name>
<proteinExistence type="predicted"/>
<gene>
    <name evidence="2" type="ORF">RIF29_21174</name>
</gene>
<evidence type="ECO:0000313" key="2">
    <source>
        <dbReference type="EMBL" id="KAK7268475.1"/>
    </source>
</evidence>
<dbReference type="PANTHER" id="PTHR34427">
    <property type="entry name" value="DUF4283 DOMAIN PROTEIN"/>
    <property type="match status" value="1"/>
</dbReference>
<keyword evidence="3" id="KW-1185">Reference proteome</keyword>
<sequence length="692" mass="77983">MWKVFSSKGNVMDVMIPLKRDKVGRRFGFVRFKRVEDSRALEKRLKGWKEAVLGQQKEKYPGRKDSVVGSLIEDWRGIRFTPEAEVLEELQQCFVATMLGGPFVLLKSGDKSEIQEVLVKEAKWVEKLFKNVQPWTTSFVPKERFVWVLLLGIPSHGWKDDLFSMVVNNFGTFIRSDATTSRKDRLDVARILVSTSKISSIECSIKVKILDDLMSIRIKEDHSYCIDKEVSPYSHPHNSDKGSEDDESSFDTFFEGIEDMGGEEDEKESCDREDGGERVVDISPGQRATDIIRKTNGLHFVDGDRAGNIAEFSLHEKVTTPSLCLLSNARLRASKEISRDTRVNGMKEDSNSIVSGSPLDGRRSGPMGTTSLVQETPLELVSEGEPEKKSFNELGLHVCLKGPNILASQNNRSLGGRKLVAHKRLGLFQGSKFEVDREDAARLWELGKQIGISFHGDEDIMIEALNDLEVIGGIRLGLGVCPIDWQIRRSVFGCLDTRIENALVGIKSLDLLGESRELSEEELANKRKLSAKFWTISGYKENLSAQKARSRWLREGDVNSGNTNLFASGSIWWQDFGRLHHSRNGTEFQWFSAGLKRVINNGLLTKFWTDIWVGDRPLNVVYPRLFSVATNKEISVVEFLPDLTPAELQHDSWKWSKDAAGSYTIRSAYYDSVSSSFRGSPLCKIKSPIKVD</sequence>
<evidence type="ECO:0008006" key="4">
    <source>
        <dbReference type="Google" id="ProtNLM"/>
    </source>
</evidence>
<evidence type="ECO:0000256" key="1">
    <source>
        <dbReference type="SAM" id="MobiDB-lite"/>
    </source>
</evidence>
<protein>
    <recommendedName>
        <fullName evidence="4">DUF4283 domain-containing protein</fullName>
    </recommendedName>
</protein>
<dbReference type="EMBL" id="JAYWIO010000004">
    <property type="protein sequence ID" value="KAK7268475.1"/>
    <property type="molecule type" value="Genomic_DNA"/>
</dbReference>
<feature type="region of interest" description="Disordered" evidence="1">
    <location>
        <begin position="341"/>
        <end position="370"/>
    </location>
</feature>
<dbReference type="SUPFAM" id="SSF54928">
    <property type="entry name" value="RNA-binding domain, RBD"/>
    <property type="match status" value="1"/>
</dbReference>
<dbReference type="AlphaFoldDB" id="A0AAN9F4U3"/>
<evidence type="ECO:0000313" key="3">
    <source>
        <dbReference type="Proteomes" id="UP001372338"/>
    </source>
</evidence>
<comment type="caution">
    <text evidence="2">The sequence shown here is derived from an EMBL/GenBank/DDBJ whole genome shotgun (WGS) entry which is preliminary data.</text>
</comment>